<feature type="compositionally biased region" description="Basic residues" evidence="1">
    <location>
        <begin position="423"/>
        <end position="435"/>
    </location>
</feature>
<evidence type="ECO:0000259" key="2">
    <source>
        <dbReference type="PROSITE" id="PS50013"/>
    </source>
</evidence>
<evidence type="ECO:0000256" key="1">
    <source>
        <dbReference type="SAM" id="MobiDB-lite"/>
    </source>
</evidence>
<protein>
    <recommendedName>
        <fullName evidence="2">Chromo domain-containing protein</fullName>
    </recommendedName>
</protein>
<feature type="compositionally biased region" description="Basic residues" evidence="1">
    <location>
        <begin position="33"/>
        <end position="48"/>
    </location>
</feature>
<feature type="compositionally biased region" description="Basic and acidic residues" evidence="1">
    <location>
        <begin position="80"/>
        <end position="100"/>
    </location>
</feature>
<reference evidence="3 4" key="1">
    <citation type="journal article" date="2013" name="Plant Cell">
        <title>The transition from a phytopathogenic smut ancestor to an anamorphic biocontrol agent deciphered by comparative whole-genome analysis.</title>
        <authorList>
            <person name="Lefebvre F."/>
            <person name="Joly D.L."/>
            <person name="Labbe C."/>
            <person name="Teichmann B."/>
            <person name="Linning R."/>
            <person name="Belzile F."/>
            <person name="Bakkeren G."/>
            <person name="Belanger R.R."/>
        </authorList>
    </citation>
    <scope>NUCLEOTIDE SEQUENCE [LARGE SCALE GENOMIC DNA]</scope>
    <source>
        <strain evidence="3 4">PF-1</strain>
    </source>
</reference>
<name>A0A061H1M8_9BASI</name>
<evidence type="ECO:0000313" key="4">
    <source>
        <dbReference type="Proteomes" id="UP000053664"/>
    </source>
</evidence>
<dbReference type="EMBL" id="KE361646">
    <property type="protein sequence ID" value="EPQ26278.1"/>
    <property type="molecule type" value="Genomic_DNA"/>
</dbReference>
<proteinExistence type="predicted"/>
<feature type="compositionally biased region" description="Basic residues" evidence="1">
    <location>
        <begin position="497"/>
        <end position="514"/>
    </location>
</feature>
<organism evidence="3 4">
    <name type="scientific">Pseudozyma flocculosa PF-1</name>
    <dbReference type="NCBI Taxonomy" id="1277687"/>
    <lineage>
        <taxon>Eukaryota</taxon>
        <taxon>Fungi</taxon>
        <taxon>Dikarya</taxon>
        <taxon>Basidiomycota</taxon>
        <taxon>Ustilaginomycotina</taxon>
        <taxon>Ustilaginomycetes</taxon>
        <taxon>Ustilaginales</taxon>
        <taxon>Ustilaginaceae</taxon>
        <taxon>Pseudozyma</taxon>
    </lineage>
</organism>
<feature type="region of interest" description="Disordered" evidence="1">
    <location>
        <begin position="1"/>
        <end position="318"/>
    </location>
</feature>
<dbReference type="HOGENOM" id="CLU_253850_0_0_1"/>
<feature type="compositionally biased region" description="Low complexity" evidence="1">
    <location>
        <begin position="235"/>
        <end position="247"/>
    </location>
</feature>
<dbReference type="eggNOG" id="ENOG502RE0P">
    <property type="taxonomic scope" value="Eukaryota"/>
</dbReference>
<feature type="compositionally biased region" description="Basic and acidic residues" evidence="1">
    <location>
        <begin position="484"/>
        <end position="496"/>
    </location>
</feature>
<feature type="compositionally biased region" description="Low complexity" evidence="1">
    <location>
        <begin position="705"/>
        <end position="716"/>
    </location>
</feature>
<dbReference type="InterPro" id="IPR000953">
    <property type="entry name" value="Chromo/chromo_shadow_dom"/>
</dbReference>
<feature type="compositionally biased region" description="Low complexity" evidence="1">
    <location>
        <begin position="793"/>
        <end position="811"/>
    </location>
</feature>
<dbReference type="PROSITE" id="PS50013">
    <property type="entry name" value="CHROMO_2"/>
    <property type="match status" value="1"/>
</dbReference>
<feature type="compositionally biased region" description="Low complexity" evidence="1">
    <location>
        <begin position="954"/>
        <end position="974"/>
    </location>
</feature>
<feature type="compositionally biased region" description="Polar residues" evidence="1">
    <location>
        <begin position="201"/>
        <end position="210"/>
    </location>
</feature>
<feature type="domain" description="Chromo" evidence="2">
    <location>
        <begin position="343"/>
        <end position="403"/>
    </location>
</feature>
<feature type="compositionally biased region" description="Pro residues" evidence="1">
    <location>
        <begin position="746"/>
        <end position="755"/>
    </location>
</feature>
<accession>A0A061H1M8</accession>
<dbReference type="Proteomes" id="UP000053664">
    <property type="component" value="Unassembled WGS sequence"/>
</dbReference>
<evidence type="ECO:0000313" key="3">
    <source>
        <dbReference type="EMBL" id="EPQ26278.1"/>
    </source>
</evidence>
<dbReference type="KEGG" id="pfp:PFL1_06213"/>
<dbReference type="RefSeq" id="XP_007881942.1">
    <property type="nucleotide sequence ID" value="XM_007883751.1"/>
</dbReference>
<feature type="region of interest" description="Disordered" evidence="1">
    <location>
        <begin position="476"/>
        <end position="974"/>
    </location>
</feature>
<dbReference type="GO" id="GO:0006338">
    <property type="term" value="P:chromatin remodeling"/>
    <property type="evidence" value="ECO:0007669"/>
    <property type="project" value="UniProtKB-ARBA"/>
</dbReference>
<dbReference type="Gene3D" id="2.40.50.40">
    <property type="match status" value="1"/>
</dbReference>
<feature type="compositionally biased region" description="Low complexity" evidence="1">
    <location>
        <begin position="15"/>
        <end position="24"/>
    </location>
</feature>
<dbReference type="InterPro" id="IPR016197">
    <property type="entry name" value="Chromo-like_dom_sf"/>
</dbReference>
<dbReference type="OrthoDB" id="3366885at2759"/>
<dbReference type="SUPFAM" id="SSF54160">
    <property type="entry name" value="Chromo domain-like"/>
    <property type="match status" value="1"/>
</dbReference>
<gene>
    <name evidence="3" type="ORF">PFL1_06213</name>
</gene>
<feature type="compositionally biased region" description="Basic and acidic residues" evidence="1">
    <location>
        <begin position="49"/>
        <end position="60"/>
    </location>
</feature>
<feature type="compositionally biased region" description="Low complexity" evidence="1">
    <location>
        <begin position="515"/>
        <end position="532"/>
    </location>
</feature>
<dbReference type="CDD" id="cd00024">
    <property type="entry name" value="CD_CSD"/>
    <property type="match status" value="1"/>
</dbReference>
<dbReference type="GeneID" id="19320291"/>
<sequence>MPVEPLALDSDDSLDQQPPAASSSRSKEQKREEKRKKKERKEKKRKKRELSEHNRSRRENSNTTGGSAGVTEVIDVDDPPEAKEIEEQPRKRLARSKDKSSSPSASKDIAGRSRSPRATAPNDTDHGDDADIDDGGDDGKDQQTSARNEGDRSPGLQHISNLKRLRRDSTTPDPARQSPPTKVARGEDAAVSEDEVEQIVRGNQTGSPSDKTQDRDKGKGKAREESHDSAPGKDPSAAPTTATNASTDGGPAEGASTGAPDPAAAQQSTEGNDPVFDEASDLSSASDSGDSEPAESGVSFYTSSEGSSHDTDEEAGLGNWNAYDKKNWQGDTTHLDEVYNGHYPLRGILRHRKHPRHGYVQYRTLWSGYPIYSTTWEPETMFDDPDTLKEYWQRQGGRPADCPPPPSDWEHPHDSDDTDIAQHRRPRKRAHEALRKRRYEIRRDKFDARKLMASFSQDKRARDLADEARLDKMRRRRNVTLDTLPRRGPNDEDHIRSRQRRAKAELRKKKKWRRGQQGASASGPSAAVSATGRAIGPSAKGIPRSAPTRVAKTRAAEVDDLPVSQVEQKAFRPAPSSTASLPSFRRKPPAQTKPAPPPPPPPPPPPKEKPPPGSYKGAHHQPAKVKVLDNVPIKRRVLPAKSSTLWDDFMAKDDDEPPRPTGGAAAAASLSGTNGSIGRGGAAASQTQPYIHPDRRSFVSGADGAQPSTATVPAAVADDDMGWGSNASPPWLPQPQEPTPASRQLSPPPPPPSHGRPPTATVNKTRNAPTADPRQRNQPSGAWAAPQSPLDRASPSAASPKLPSAPSALSPRNVRFEEAPGRSGWSQSPQPPDAPASAAPPERPVPGKTDPLSAPSTSAGSKGASEPISESSGWANGEAPSAAAWEGSGGWSPPAGVEPARSTTRPAESPTLGGPKWAPERSFGDRYGAAPGRPASNSVDAPRDRAAGPIDLVSTSSRPAATSSAMSTTPPQSSMAPFWHGLAEFTLGKETLRFEAQLSPHHERSTNAAFAVGLDRQAEKLRFDAVFPMPLFREMAYISSRPLAAKASLLEAVGPARDEGMDTLERVSELLRDSDLLAVCRLKQPGDLGYTCLAIFSTHYQPDPDVGAPHGFPPLVGPQLWTVPVRLDIPAAPSQRFFRITRPVSSDLVDYFRAAQSWDQKALSSHDVNRRDIRKAEQLAGRYRLSAELARNIKEGYNLIFSGRRSSSIESRAIFTVVRLLQGGLRENLSQPRDEKLWRGKGNRVNVFIRNVARAEIFDGATASYKFPLAEHLRRLKRVRGCRFFAFGFEPQLRTEEVVELFPLLDRTGGHGIVTLSLSALLCELFKAPLDEPEEGQLPGSQAVTAPSSGLALVADELPEMWLCLLHPWLFSTLRLLEPHLPEVLEALGICPPGQALPPMFEIEEQLEALSRAAGVKRIDASEIASPPFDEPTEASLSDPVKVVRDLDEEIFKTMARMQAQSLESLRFHVYVAAPGEPTRSEAELAGIERMSFQELLEGACKTLSQCPGNP</sequence>
<feature type="region of interest" description="Disordered" evidence="1">
    <location>
        <begin position="394"/>
        <end position="435"/>
    </location>
</feature>
<feature type="compositionally biased region" description="Pro residues" evidence="1">
    <location>
        <begin position="594"/>
        <end position="605"/>
    </location>
</feature>
<feature type="compositionally biased region" description="Basic and acidic residues" evidence="1">
    <location>
        <begin position="211"/>
        <end position="231"/>
    </location>
</feature>